<dbReference type="Proteomes" id="UP001235939">
    <property type="component" value="Chromosome 21"/>
</dbReference>
<evidence type="ECO:0000256" key="1">
    <source>
        <dbReference type="SAM" id="MobiDB-lite"/>
    </source>
</evidence>
<name>A0ABY6LNA2_9ARAC</name>
<organism evidence="2 3">
    <name type="scientific">Cordylochernes scorpioides</name>
    <dbReference type="NCBI Taxonomy" id="51811"/>
    <lineage>
        <taxon>Eukaryota</taxon>
        <taxon>Metazoa</taxon>
        <taxon>Ecdysozoa</taxon>
        <taxon>Arthropoda</taxon>
        <taxon>Chelicerata</taxon>
        <taxon>Arachnida</taxon>
        <taxon>Pseudoscorpiones</taxon>
        <taxon>Cheliferoidea</taxon>
        <taxon>Chernetidae</taxon>
        <taxon>Cordylochernes</taxon>
    </lineage>
</organism>
<sequence length="159" mass="17990">MGWTTHLQGEDGGGSMERPCGQPPSVEEGIESSLFTVTVAVRGSRHRTSPYRAVPYLCCFSRPPRRGGLLGRYIFSTIEKFKDGRPSIENEQRSGRPSTSTTEYNIQQVSGLIYVHRKLTIKTIAKIVRISYGSCQIIFHEHSNLKKKTKNFVVTFFYI</sequence>
<evidence type="ECO:0000313" key="3">
    <source>
        <dbReference type="Proteomes" id="UP001235939"/>
    </source>
</evidence>
<gene>
    <name evidence="2" type="ORF">LAZ67_21001725</name>
</gene>
<keyword evidence="3" id="KW-1185">Reference proteome</keyword>
<feature type="region of interest" description="Disordered" evidence="1">
    <location>
        <begin position="1"/>
        <end position="27"/>
    </location>
</feature>
<dbReference type="InterPro" id="IPR052709">
    <property type="entry name" value="Transposase-MT_Hybrid"/>
</dbReference>
<protein>
    <submittedName>
        <fullName evidence="2">Uncharacterized protein</fullName>
    </submittedName>
</protein>
<dbReference type="PANTHER" id="PTHR46060:SF1">
    <property type="entry name" value="MARINER MOS1 TRANSPOSASE-LIKE PROTEIN"/>
    <property type="match status" value="1"/>
</dbReference>
<proteinExistence type="predicted"/>
<dbReference type="EMBL" id="CP092883">
    <property type="protein sequence ID" value="UYV82329.1"/>
    <property type="molecule type" value="Genomic_DNA"/>
</dbReference>
<dbReference type="PANTHER" id="PTHR46060">
    <property type="entry name" value="MARINER MOS1 TRANSPOSASE-LIKE PROTEIN"/>
    <property type="match status" value="1"/>
</dbReference>
<reference evidence="2 3" key="1">
    <citation type="submission" date="2022-01" db="EMBL/GenBank/DDBJ databases">
        <title>A chromosomal length assembly of Cordylochernes scorpioides.</title>
        <authorList>
            <person name="Zeh D."/>
            <person name="Zeh J."/>
        </authorList>
    </citation>
    <scope>NUCLEOTIDE SEQUENCE [LARGE SCALE GENOMIC DNA]</scope>
    <source>
        <strain evidence="2">IN4F17</strain>
        <tissue evidence="2">Whole Body</tissue>
    </source>
</reference>
<evidence type="ECO:0000313" key="2">
    <source>
        <dbReference type="EMBL" id="UYV82329.1"/>
    </source>
</evidence>
<accession>A0ABY6LNA2</accession>